<evidence type="ECO:0000313" key="2">
    <source>
        <dbReference type="EMBL" id="MBW95822.1"/>
    </source>
</evidence>
<reference evidence="2" key="1">
    <citation type="submission" date="2018-02" db="EMBL/GenBank/DDBJ databases">
        <title>Rhizophora mucronata_Transcriptome.</title>
        <authorList>
            <person name="Meera S.P."/>
            <person name="Sreeshan A."/>
            <person name="Augustine A."/>
        </authorList>
    </citation>
    <scope>NUCLEOTIDE SEQUENCE</scope>
    <source>
        <tissue evidence="2">Leaf</tissue>
    </source>
</reference>
<evidence type="ECO:0000256" key="1">
    <source>
        <dbReference type="SAM" id="MobiDB-lite"/>
    </source>
</evidence>
<protein>
    <submittedName>
        <fullName evidence="2">RINT1-like protein</fullName>
    </submittedName>
</protein>
<dbReference type="EMBL" id="GGEC01015339">
    <property type="protein sequence ID" value="MBW95822.1"/>
    <property type="molecule type" value="Transcribed_RNA"/>
</dbReference>
<name>A0A2P2JQT3_RHIMU</name>
<feature type="region of interest" description="Disordered" evidence="1">
    <location>
        <begin position="1"/>
        <end position="26"/>
    </location>
</feature>
<accession>A0A2P2JQT3</accession>
<sequence length="57" mass="6396">MAWPSPWTQSRPSLRSRRSPPRPSHFSTISSALKKIFLPRQASSRTCSPSAASWTEP</sequence>
<organism evidence="2">
    <name type="scientific">Rhizophora mucronata</name>
    <name type="common">Asiatic mangrove</name>
    <dbReference type="NCBI Taxonomy" id="61149"/>
    <lineage>
        <taxon>Eukaryota</taxon>
        <taxon>Viridiplantae</taxon>
        <taxon>Streptophyta</taxon>
        <taxon>Embryophyta</taxon>
        <taxon>Tracheophyta</taxon>
        <taxon>Spermatophyta</taxon>
        <taxon>Magnoliopsida</taxon>
        <taxon>eudicotyledons</taxon>
        <taxon>Gunneridae</taxon>
        <taxon>Pentapetalae</taxon>
        <taxon>rosids</taxon>
        <taxon>fabids</taxon>
        <taxon>Malpighiales</taxon>
        <taxon>Rhizophoraceae</taxon>
        <taxon>Rhizophora</taxon>
    </lineage>
</organism>
<dbReference type="AlphaFoldDB" id="A0A2P2JQT3"/>
<proteinExistence type="predicted"/>